<dbReference type="GO" id="GO:0051045">
    <property type="term" value="P:negative regulation of membrane protein ectodomain proteolysis"/>
    <property type="evidence" value="ECO:0007669"/>
    <property type="project" value="TreeGrafter"/>
</dbReference>
<feature type="disulfide bond" evidence="11">
    <location>
        <begin position="162"/>
        <end position="183"/>
    </location>
</feature>
<feature type="chain" id="PRO_5018560240" evidence="12">
    <location>
        <begin position="26"/>
        <end position="203"/>
    </location>
</feature>
<dbReference type="GeneTree" id="ENSGT00940000158348"/>
<keyword evidence="5" id="KW-0646">Protease inhibitor</keyword>
<feature type="signal peptide" evidence="12">
    <location>
        <begin position="1"/>
        <end position="25"/>
    </location>
</feature>
<keyword evidence="8 11" id="KW-1015">Disulfide bond</keyword>
<keyword evidence="12" id="KW-0732">Signal</keyword>
<reference evidence="14" key="1">
    <citation type="submission" date="2025-08" db="UniProtKB">
        <authorList>
            <consortium name="Ensembl"/>
        </authorList>
    </citation>
    <scope>IDENTIFICATION</scope>
</reference>
<dbReference type="RefSeq" id="XP_019731429.1">
    <property type="nucleotide sequence ID" value="XM_019875870.1"/>
</dbReference>
<dbReference type="KEGG" id="hcq:109519376"/>
<keyword evidence="6 10" id="KW-0479">Metal-binding</keyword>
<dbReference type="PROSITE" id="PS50189">
    <property type="entry name" value="NTR"/>
    <property type="match status" value="1"/>
</dbReference>
<feature type="disulfide bond" evidence="11">
    <location>
        <begin position="144"/>
        <end position="191"/>
    </location>
</feature>
<feature type="disulfide bond" evidence="11">
    <location>
        <begin position="26"/>
        <end position="91"/>
    </location>
</feature>
<feature type="disulfide bond" evidence="11">
    <location>
        <begin position="28"/>
        <end position="118"/>
    </location>
</feature>
<dbReference type="PANTHER" id="PTHR11844">
    <property type="entry name" value="METALLOPROTEASE INHIBITOR"/>
    <property type="match status" value="1"/>
</dbReference>
<dbReference type="GeneID" id="109519376"/>
<evidence type="ECO:0000313" key="15">
    <source>
        <dbReference type="Proteomes" id="UP000264820"/>
    </source>
</evidence>
<dbReference type="GO" id="GO:0008191">
    <property type="term" value="F:metalloendopeptidase inhibitor activity"/>
    <property type="evidence" value="ECO:0007669"/>
    <property type="project" value="InterPro"/>
</dbReference>
<sequence>MTWQYFVLPLVLLCLWGLQEEGAQACSCLPMHPQQVFCQKDVVVIRAKVVGVTHATPVKRLTKYDIEQTKYFKGSKKRFRDVYTAPSSAACGVTLTNGVEYLLMGRLEPDRTLRMVLCDFYKPWSALSSVQRVLLYRYDQGCHCTIKSCFSYPCCITGSSVCLWRDVLEGKMGNGEQAQNAACIRKKDGSCGWHYVPSWPPQG</sequence>
<dbReference type="GO" id="GO:0046872">
    <property type="term" value="F:metal ion binding"/>
    <property type="evidence" value="ECO:0007669"/>
    <property type="project" value="UniProtKB-KW"/>
</dbReference>
<keyword evidence="3" id="KW-0964">Secreted</keyword>
<dbReference type="STRING" id="109280.ENSHCOP00000012510"/>
<evidence type="ECO:0000256" key="9">
    <source>
        <dbReference type="ARBA" id="ARBA00023215"/>
    </source>
</evidence>
<dbReference type="GO" id="GO:0002020">
    <property type="term" value="F:protease binding"/>
    <property type="evidence" value="ECO:0007669"/>
    <property type="project" value="TreeGrafter"/>
</dbReference>
<dbReference type="SUPFAM" id="SSF50242">
    <property type="entry name" value="TIMP-like"/>
    <property type="match status" value="1"/>
</dbReference>
<name>A0A3Q3DHS3_HIPCM</name>
<feature type="binding site" evidence="10">
    <location>
        <position position="26"/>
    </location>
    <ligand>
        <name>Zn(2+)</name>
        <dbReference type="ChEBI" id="CHEBI:29105"/>
        <note>ligand shared with metalloproteinase partner</note>
    </ligand>
</feature>
<dbReference type="Proteomes" id="UP000264820">
    <property type="component" value="Unplaced"/>
</dbReference>
<feature type="disulfide bond" evidence="11">
    <location>
        <begin position="38"/>
        <end position="142"/>
    </location>
</feature>
<dbReference type="PANTHER" id="PTHR11844:SF25">
    <property type="entry name" value="NTR DOMAIN-CONTAINING PROTEIN"/>
    <property type="match status" value="1"/>
</dbReference>
<dbReference type="InterPro" id="IPR001134">
    <property type="entry name" value="Netrin_domain"/>
</dbReference>
<keyword evidence="4" id="KW-0483">Metalloprotease inhibitor</keyword>
<evidence type="ECO:0000313" key="14">
    <source>
        <dbReference type="Ensembl" id="ENSHCOP00000012510.1"/>
    </source>
</evidence>
<dbReference type="InterPro" id="IPR027465">
    <property type="entry name" value="TIMP_C"/>
</dbReference>
<evidence type="ECO:0000256" key="4">
    <source>
        <dbReference type="ARBA" id="ARBA00022608"/>
    </source>
</evidence>
<dbReference type="GO" id="GO:0005615">
    <property type="term" value="C:extracellular space"/>
    <property type="evidence" value="ECO:0007669"/>
    <property type="project" value="TreeGrafter"/>
</dbReference>
<dbReference type="Gene3D" id="3.90.370.10">
    <property type="entry name" value="Tissue inhibitor of metalloproteinase-1. Chain B, domain 1"/>
    <property type="match status" value="1"/>
</dbReference>
<dbReference type="PROSITE" id="PS00288">
    <property type="entry name" value="TIMP"/>
    <property type="match status" value="1"/>
</dbReference>
<evidence type="ECO:0000256" key="1">
    <source>
        <dbReference type="ARBA" id="ARBA00004613"/>
    </source>
</evidence>
<accession>A0A3Q3DHS3</accession>
<dbReference type="SMART" id="SM00206">
    <property type="entry name" value="NTR"/>
    <property type="match status" value="1"/>
</dbReference>
<evidence type="ECO:0000256" key="7">
    <source>
        <dbReference type="ARBA" id="ARBA00022833"/>
    </source>
</evidence>
<protein>
    <submittedName>
        <fullName evidence="14">Metalloproteinase inhibitor 2-like</fullName>
    </submittedName>
</protein>
<dbReference type="Gene3D" id="2.40.50.120">
    <property type="match status" value="1"/>
</dbReference>
<dbReference type="OMA" id="ESICMAN"/>
<proteinExistence type="inferred from homology"/>
<evidence type="ECO:0000256" key="3">
    <source>
        <dbReference type="ARBA" id="ARBA00022525"/>
    </source>
</evidence>
<dbReference type="InterPro" id="IPR001820">
    <property type="entry name" value="TIMP"/>
</dbReference>
<dbReference type="InterPro" id="IPR008993">
    <property type="entry name" value="TIMP-like_OB-fold"/>
</dbReference>
<dbReference type="OrthoDB" id="9987243at2759"/>
<evidence type="ECO:0000256" key="5">
    <source>
        <dbReference type="ARBA" id="ARBA00022690"/>
    </source>
</evidence>
<comment type="similarity">
    <text evidence="2">Belongs to the protease inhibitor I35 (TIMP) family.</text>
</comment>
<dbReference type="GO" id="GO:0031012">
    <property type="term" value="C:extracellular matrix"/>
    <property type="evidence" value="ECO:0007669"/>
    <property type="project" value="TreeGrafter"/>
</dbReference>
<evidence type="ECO:0000259" key="13">
    <source>
        <dbReference type="PROSITE" id="PS50189"/>
    </source>
</evidence>
<evidence type="ECO:0000256" key="11">
    <source>
        <dbReference type="PIRSR" id="PIRSR601820-3"/>
    </source>
</evidence>
<organism evidence="14 15">
    <name type="scientific">Hippocampus comes</name>
    <name type="common">Tiger tail seahorse</name>
    <dbReference type="NCBI Taxonomy" id="109280"/>
    <lineage>
        <taxon>Eukaryota</taxon>
        <taxon>Metazoa</taxon>
        <taxon>Chordata</taxon>
        <taxon>Craniata</taxon>
        <taxon>Vertebrata</taxon>
        <taxon>Euteleostomi</taxon>
        <taxon>Actinopterygii</taxon>
        <taxon>Neopterygii</taxon>
        <taxon>Teleostei</taxon>
        <taxon>Neoteleostei</taxon>
        <taxon>Acanthomorphata</taxon>
        <taxon>Syngnathiaria</taxon>
        <taxon>Syngnathiformes</taxon>
        <taxon>Syngnathoidei</taxon>
        <taxon>Syngnathidae</taxon>
        <taxon>Hippocampus</taxon>
    </lineage>
</organism>
<evidence type="ECO:0000256" key="10">
    <source>
        <dbReference type="PIRSR" id="PIRSR601820-1"/>
    </source>
</evidence>
<keyword evidence="7 10" id="KW-0862">Zinc</keyword>
<comment type="subcellular location">
    <subcellularLocation>
        <location evidence="1">Secreted</location>
    </subcellularLocation>
</comment>
<dbReference type="AlphaFoldDB" id="A0A3Q3DHS3"/>
<evidence type="ECO:0000256" key="12">
    <source>
        <dbReference type="SAM" id="SignalP"/>
    </source>
</evidence>
<reference evidence="14" key="2">
    <citation type="submission" date="2025-09" db="UniProtKB">
        <authorList>
            <consortium name="Ensembl"/>
        </authorList>
    </citation>
    <scope>IDENTIFICATION</scope>
</reference>
<keyword evidence="9" id="KW-0481">Metalloenzyme inhibitor</keyword>
<evidence type="ECO:0000256" key="2">
    <source>
        <dbReference type="ARBA" id="ARBA00011027"/>
    </source>
</evidence>
<dbReference type="Ensembl" id="ENSHCOT00000019566.1">
    <property type="protein sequence ID" value="ENSHCOP00000012510.1"/>
    <property type="gene ID" value="ENSHCOG00000015536.1"/>
</dbReference>
<feature type="domain" description="NTR" evidence="13">
    <location>
        <begin position="26"/>
        <end position="142"/>
    </location>
</feature>
<evidence type="ECO:0000256" key="6">
    <source>
        <dbReference type="ARBA" id="ARBA00022723"/>
    </source>
</evidence>
<feature type="disulfide bond" evidence="11">
    <location>
        <begin position="149"/>
        <end position="154"/>
    </location>
</feature>
<evidence type="ECO:0000256" key="8">
    <source>
        <dbReference type="ARBA" id="ARBA00023157"/>
    </source>
</evidence>
<dbReference type="Pfam" id="PF00965">
    <property type="entry name" value="TIMP"/>
    <property type="match status" value="1"/>
</dbReference>
<dbReference type="InterPro" id="IPR030490">
    <property type="entry name" value="TIMP_CS"/>
</dbReference>
<keyword evidence="15" id="KW-1185">Reference proteome</keyword>